<feature type="compositionally biased region" description="Basic and acidic residues" evidence="1">
    <location>
        <begin position="40"/>
        <end position="60"/>
    </location>
</feature>
<feature type="non-terminal residue" evidence="2">
    <location>
        <position position="107"/>
    </location>
</feature>
<feature type="region of interest" description="Disordered" evidence="1">
    <location>
        <begin position="29"/>
        <end position="68"/>
    </location>
</feature>
<sequence>MSTEPYTGPPSVAHMLATRTFVSSGVISNHARHLKRPSSTKKDEILSQRDMADAVDDRPGTKAGQKGSLTGLVVARYGTGESALGEGDVERLRGWFESGGGQGFEGW</sequence>
<gene>
    <name evidence="2" type="ORF">ALECFALPRED_010422</name>
</gene>
<protein>
    <submittedName>
        <fullName evidence="2">Uncharacterized protein</fullName>
    </submittedName>
</protein>
<comment type="caution">
    <text evidence="2">The sequence shown here is derived from an EMBL/GenBank/DDBJ whole genome shotgun (WGS) entry which is preliminary data.</text>
</comment>
<keyword evidence="3" id="KW-1185">Reference proteome</keyword>
<evidence type="ECO:0000313" key="3">
    <source>
        <dbReference type="Proteomes" id="UP000664203"/>
    </source>
</evidence>
<reference evidence="2" key="1">
    <citation type="submission" date="2021-03" db="EMBL/GenBank/DDBJ databases">
        <authorList>
            <person name="Tagirdzhanova G."/>
        </authorList>
    </citation>
    <scope>NUCLEOTIDE SEQUENCE</scope>
</reference>
<feature type="compositionally biased region" description="Basic residues" evidence="1">
    <location>
        <begin position="30"/>
        <end position="39"/>
    </location>
</feature>
<evidence type="ECO:0000256" key="1">
    <source>
        <dbReference type="SAM" id="MobiDB-lite"/>
    </source>
</evidence>
<evidence type="ECO:0000313" key="2">
    <source>
        <dbReference type="EMBL" id="CAF9943004.1"/>
    </source>
</evidence>
<proteinExistence type="predicted"/>
<name>A0A8H3J9Q3_9LECA</name>
<dbReference type="EMBL" id="CAJPDR010000861">
    <property type="protein sequence ID" value="CAF9943004.1"/>
    <property type="molecule type" value="Genomic_DNA"/>
</dbReference>
<accession>A0A8H3J9Q3</accession>
<dbReference type="AlphaFoldDB" id="A0A8H3J9Q3"/>
<organism evidence="2 3">
    <name type="scientific">Alectoria fallacina</name>
    <dbReference type="NCBI Taxonomy" id="1903189"/>
    <lineage>
        <taxon>Eukaryota</taxon>
        <taxon>Fungi</taxon>
        <taxon>Dikarya</taxon>
        <taxon>Ascomycota</taxon>
        <taxon>Pezizomycotina</taxon>
        <taxon>Lecanoromycetes</taxon>
        <taxon>OSLEUM clade</taxon>
        <taxon>Lecanoromycetidae</taxon>
        <taxon>Lecanorales</taxon>
        <taxon>Lecanorineae</taxon>
        <taxon>Parmeliaceae</taxon>
        <taxon>Alectoria</taxon>
    </lineage>
</organism>
<dbReference type="Proteomes" id="UP000664203">
    <property type="component" value="Unassembled WGS sequence"/>
</dbReference>
<dbReference type="OrthoDB" id="3523319at2759"/>